<dbReference type="SUPFAM" id="SSF51430">
    <property type="entry name" value="NAD(P)-linked oxidoreductase"/>
    <property type="match status" value="1"/>
</dbReference>
<feature type="non-terminal residue" evidence="2">
    <location>
        <position position="1"/>
    </location>
</feature>
<dbReference type="Pfam" id="PF00248">
    <property type="entry name" value="Aldo_ket_red"/>
    <property type="match status" value="1"/>
</dbReference>
<feature type="non-terminal residue" evidence="2">
    <location>
        <position position="256"/>
    </location>
</feature>
<evidence type="ECO:0000313" key="3">
    <source>
        <dbReference type="Proteomes" id="UP000095751"/>
    </source>
</evidence>
<name>A0A1E7EWH9_9STRA</name>
<organism evidence="2 3">
    <name type="scientific">Fragilariopsis cylindrus CCMP1102</name>
    <dbReference type="NCBI Taxonomy" id="635003"/>
    <lineage>
        <taxon>Eukaryota</taxon>
        <taxon>Sar</taxon>
        <taxon>Stramenopiles</taxon>
        <taxon>Ochrophyta</taxon>
        <taxon>Bacillariophyta</taxon>
        <taxon>Bacillariophyceae</taxon>
        <taxon>Bacillariophycidae</taxon>
        <taxon>Bacillariales</taxon>
        <taxon>Bacillariaceae</taxon>
        <taxon>Fragilariopsis</taxon>
    </lineage>
</organism>
<protein>
    <submittedName>
        <fullName evidence="2">Aldo/keto reductase</fullName>
    </submittedName>
</protein>
<dbReference type="GO" id="GO:0016491">
    <property type="term" value="F:oxidoreductase activity"/>
    <property type="evidence" value="ECO:0007669"/>
    <property type="project" value="InterPro"/>
</dbReference>
<dbReference type="Proteomes" id="UP000095751">
    <property type="component" value="Unassembled WGS sequence"/>
</dbReference>
<dbReference type="GO" id="GO:0005829">
    <property type="term" value="C:cytosol"/>
    <property type="evidence" value="ECO:0007669"/>
    <property type="project" value="TreeGrafter"/>
</dbReference>
<dbReference type="InterPro" id="IPR023210">
    <property type="entry name" value="NADP_OxRdtase_dom"/>
</dbReference>
<keyword evidence="3" id="KW-1185">Reference proteome</keyword>
<dbReference type="EMBL" id="KV784373">
    <property type="protein sequence ID" value="OEU10252.1"/>
    <property type="molecule type" value="Genomic_DNA"/>
</dbReference>
<dbReference type="OrthoDB" id="243313at2759"/>
<feature type="domain" description="NADP-dependent oxidoreductase" evidence="1">
    <location>
        <begin position="2"/>
        <end position="255"/>
    </location>
</feature>
<evidence type="ECO:0000259" key="1">
    <source>
        <dbReference type="Pfam" id="PF00248"/>
    </source>
</evidence>
<dbReference type="InParanoid" id="A0A1E7EWH9"/>
<dbReference type="Gene3D" id="3.20.20.100">
    <property type="entry name" value="NADP-dependent oxidoreductase domain"/>
    <property type="match status" value="1"/>
</dbReference>
<sequence>RCGITLLDTAPWYGHGTSEIVVGWALEDLLDVLKINRDDLCVNTKVGRYEADPKQQFDFSYEATISSTKRSLRRLRCGYIDVLQLHDAEFSPTLKVLLRETIPAMVECRSKGWCKSLGLTGYPLEVQYQIFQHSFDMYGSGIWDQSLTYGHFNLHDSSLVHRRVDSSCESFADFCHRKRMGLLAAAPLSMGLLTNYPPPDWHPANGKEVARACQQAAEICRQYDVDIATLALLFSFSHPILPCTILGMKNVDEVEK</sequence>
<dbReference type="KEGG" id="fcy:FRACYDRAFT_140920"/>
<dbReference type="InterPro" id="IPR036812">
    <property type="entry name" value="NAD(P)_OxRdtase_dom_sf"/>
</dbReference>
<reference evidence="2 3" key="1">
    <citation type="submission" date="2016-09" db="EMBL/GenBank/DDBJ databases">
        <title>Extensive genetic diversity and differential bi-allelic expression allows diatom success in the polar Southern Ocean.</title>
        <authorList>
            <consortium name="DOE Joint Genome Institute"/>
            <person name="Mock T."/>
            <person name="Otillar R.P."/>
            <person name="Strauss J."/>
            <person name="Dupont C."/>
            <person name="Frickenhaus S."/>
            <person name="Maumus F."/>
            <person name="Mcmullan M."/>
            <person name="Sanges R."/>
            <person name="Schmutz J."/>
            <person name="Toseland A."/>
            <person name="Valas R."/>
            <person name="Veluchamy A."/>
            <person name="Ward B.J."/>
            <person name="Allen A."/>
            <person name="Barry K."/>
            <person name="Falciatore A."/>
            <person name="Ferrante M."/>
            <person name="Fortunato A.E."/>
            <person name="Gloeckner G."/>
            <person name="Gruber A."/>
            <person name="Hipkin R."/>
            <person name="Janech M."/>
            <person name="Kroth P."/>
            <person name="Leese F."/>
            <person name="Lindquist E."/>
            <person name="Lyon B.R."/>
            <person name="Martin J."/>
            <person name="Mayer C."/>
            <person name="Parker M."/>
            <person name="Quesneville H."/>
            <person name="Raymond J."/>
            <person name="Uhlig C."/>
            <person name="Valentin K.U."/>
            <person name="Worden A.Z."/>
            <person name="Armbrust E.V."/>
            <person name="Bowler C."/>
            <person name="Green B."/>
            <person name="Moulton V."/>
            <person name="Van Oosterhout C."/>
            <person name="Grigoriev I."/>
        </authorList>
    </citation>
    <scope>NUCLEOTIDE SEQUENCE [LARGE SCALE GENOMIC DNA]</scope>
    <source>
        <strain evidence="2 3">CCMP1102</strain>
    </source>
</reference>
<dbReference type="PANTHER" id="PTHR42686:SF1">
    <property type="entry name" value="GH17980P-RELATED"/>
    <property type="match status" value="1"/>
</dbReference>
<evidence type="ECO:0000313" key="2">
    <source>
        <dbReference type="EMBL" id="OEU10252.1"/>
    </source>
</evidence>
<gene>
    <name evidence="2" type="ORF">FRACYDRAFT_140920</name>
</gene>
<dbReference type="PANTHER" id="PTHR42686">
    <property type="entry name" value="GH17980P-RELATED"/>
    <property type="match status" value="1"/>
</dbReference>
<proteinExistence type="predicted"/>
<accession>A0A1E7EWH9</accession>
<dbReference type="InterPro" id="IPR020471">
    <property type="entry name" value="AKR"/>
</dbReference>
<dbReference type="AlphaFoldDB" id="A0A1E7EWH9"/>